<feature type="compositionally biased region" description="Low complexity" evidence="1">
    <location>
        <begin position="248"/>
        <end position="260"/>
    </location>
</feature>
<feature type="compositionally biased region" description="Basic and acidic residues" evidence="1">
    <location>
        <begin position="9"/>
        <end position="30"/>
    </location>
</feature>
<protein>
    <submittedName>
        <fullName evidence="2">Uncharacterized protein</fullName>
    </submittedName>
</protein>
<dbReference type="RefSeq" id="XP_017990910.1">
    <property type="nucleotide sequence ID" value="XM_018136010.1"/>
</dbReference>
<feature type="compositionally biased region" description="Basic and acidic residues" evidence="1">
    <location>
        <begin position="589"/>
        <end position="598"/>
    </location>
</feature>
<dbReference type="PANTHER" id="PTHR48209">
    <property type="entry name" value="AGL056WP"/>
    <property type="match status" value="1"/>
</dbReference>
<dbReference type="Proteomes" id="UP000037751">
    <property type="component" value="Unassembled WGS sequence"/>
</dbReference>
<feature type="compositionally biased region" description="Acidic residues" evidence="1">
    <location>
        <begin position="359"/>
        <end position="410"/>
    </location>
</feature>
<gene>
    <name evidence="2" type="ORF">Malapachy_1506</name>
</gene>
<dbReference type="STRING" id="77020.A0A0M8MKB2"/>
<evidence type="ECO:0000256" key="1">
    <source>
        <dbReference type="SAM" id="MobiDB-lite"/>
    </source>
</evidence>
<feature type="compositionally biased region" description="Polar residues" evidence="1">
    <location>
        <begin position="562"/>
        <end position="574"/>
    </location>
</feature>
<comment type="caution">
    <text evidence="2">The sequence shown here is derived from an EMBL/GenBank/DDBJ whole genome shotgun (WGS) entry which is preliminary data.</text>
</comment>
<name>A0A0M8MKB2_9BASI</name>
<evidence type="ECO:0000313" key="3">
    <source>
        <dbReference type="Proteomes" id="UP000037751"/>
    </source>
</evidence>
<proteinExistence type="predicted"/>
<feature type="compositionally biased region" description="Low complexity" evidence="1">
    <location>
        <begin position="67"/>
        <end position="81"/>
    </location>
</feature>
<sequence length="598" mass="62058">MKRIAGRQIQREDGDDPHAIEEDHPNEAPSERSSAPQPPRVIRGLPKRKGLTPSAGAPTVSPFAIGAANPSPAANPAASSSLFSSVNLTSKPSSTPAATLSPLAAVQLSTKPSNASSSPTAPSTTPAKLDSPTTTKKDVTGYWKALRGLNWSLAREMVSMFNTGDELADWHDTLVQMAQKYQQHHTSMRSKYLGTTTTTSKPATASSQSAFAVPSSSNTSSAFSASAKTTAPTERNDTPRPTKTTVLPMSSSMPSWTMPSAPKETEAPPVKKPSAPAFSFKVPEPVQPAKTEKPVPPRTKENTSPAPTLPSLPAGGFSFAGQSTNAFFNTTSGASDTPAGVKAPALSVPKGGFSFGQAAEEEDSEEEDGNDEEEKNDAQDEEDEEDDDDDDNDEEEDDDDAEEKEEDADEEGNKEPTNGEKDTKPTAPSVPAGGFSFAGQATSSFFNTSSTAPMSGVKAPAFSVPSGGFSFAGTQISKSSTTTKDTSAPATPSKTGVTTKKPITFGSANAASVTPLFGTTSTPSPSEPHRFSFGTSPSSSTASGSAPSTSPSFTNKAIGPSFANTTGVSSSGSFQFGAKPISFGTPETQKTEEEPQSK</sequence>
<feature type="compositionally biased region" description="Low complexity" evidence="1">
    <location>
        <begin position="477"/>
        <end position="493"/>
    </location>
</feature>
<feature type="compositionally biased region" description="Basic and acidic residues" evidence="1">
    <location>
        <begin position="290"/>
        <end position="301"/>
    </location>
</feature>
<evidence type="ECO:0000313" key="2">
    <source>
        <dbReference type="EMBL" id="KOS13278.1"/>
    </source>
</evidence>
<feature type="region of interest" description="Disordered" evidence="1">
    <location>
        <begin position="1"/>
        <end position="81"/>
    </location>
</feature>
<dbReference type="AlphaFoldDB" id="A0A0M8MKB2"/>
<accession>A0A0M8MKB2</accession>
<feature type="compositionally biased region" description="Low complexity" evidence="1">
    <location>
        <begin position="531"/>
        <end position="554"/>
    </location>
</feature>
<dbReference type="VEuPathDB" id="FungiDB:Malapachy_1506"/>
<dbReference type="GeneID" id="28727885"/>
<feature type="compositionally biased region" description="Polar residues" evidence="1">
    <location>
        <begin position="506"/>
        <end position="524"/>
    </location>
</feature>
<feature type="compositionally biased region" description="Low complexity" evidence="1">
    <location>
        <begin position="195"/>
        <end position="233"/>
    </location>
</feature>
<keyword evidence="3" id="KW-1185">Reference proteome</keyword>
<feature type="compositionally biased region" description="Basic and acidic residues" evidence="1">
    <location>
        <begin position="411"/>
        <end position="424"/>
    </location>
</feature>
<dbReference type="PANTHER" id="PTHR48209:SF2">
    <property type="entry name" value="FI24008P1"/>
    <property type="match status" value="1"/>
</dbReference>
<organism evidence="2 3">
    <name type="scientific">Malassezia pachydermatis</name>
    <dbReference type="NCBI Taxonomy" id="77020"/>
    <lineage>
        <taxon>Eukaryota</taxon>
        <taxon>Fungi</taxon>
        <taxon>Dikarya</taxon>
        <taxon>Basidiomycota</taxon>
        <taxon>Ustilaginomycotina</taxon>
        <taxon>Malasseziomycetes</taxon>
        <taxon>Malasseziales</taxon>
        <taxon>Malasseziaceae</taxon>
        <taxon>Malassezia</taxon>
    </lineage>
</organism>
<reference evidence="2 3" key="1">
    <citation type="submission" date="2015-07" db="EMBL/GenBank/DDBJ databases">
        <title>Draft Genome Sequence of Malassezia furfur CBS1878 and Malassezia pachydermatis CBS1879.</title>
        <authorList>
            <person name="Triana S."/>
            <person name="Ohm R."/>
            <person name="Gonzalez A."/>
            <person name="DeCock H."/>
            <person name="Restrepo S."/>
            <person name="Celis A."/>
        </authorList>
    </citation>
    <scope>NUCLEOTIDE SEQUENCE [LARGE SCALE GENOMIC DNA]</scope>
    <source>
        <strain evidence="2 3">CBS 1879</strain>
    </source>
</reference>
<feature type="compositionally biased region" description="Low complexity" evidence="1">
    <location>
        <begin position="109"/>
        <end position="128"/>
    </location>
</feature>
<dbReference type="OrthoDB" id="3364532at2759"/>
<feature type="compositionally biased region" description="Low complexity" evidence="1">
    <location>
        <begin position="442"/>
        <end position="451"/>
    </location>
</feature>
<feature type="region of interest" description="Disordered" evidence="1">
    <location>
        <begin position="109"/>
        <end position="136"/>
    </location>
</feature>
<dbReference type="EMBL" id="LGAV01000007">
    <property type="protein sequence ID" value="KOS13278.1"/>
    <property type="molecule type" value="Genomic_DNA"/>
</dbReference>
<feature type="region of interest" description="Disordered" evidence="1">
    <location>
        <begin position="192"/>
        <end position="598"/>
    </location>
</feature>
<feature type="compositionally biased region" description="Polar residues" evidence="1">
    <location>
        <begin position="320"/>
        <end position="335"/>
    </location>
</feature>